<reference evidence="2" key="1">
    <citation type="journal article" date="2023" name="Mol. Ecol. Resour.">
        <title>Chromosome-level genome assembly of a triploid poplar Populus alba 'Berolinensis'.</title>
        <authorList>
            <person name="Chen S."/>
            <person name="Yu Y."/>
            <person name="Wang X."/>
            <person name="Wang S."/>
            <person name="Zhang T."/>
            <person name="Zhou Y."/>
            <person name="He R."/>
            <person name="Meng N."/>
            <person name="Wang Y."/>
            <person name="Liu W."/>
            <person name="Liu Z."/>
            <person name="Liu J."/>
            <person name="Guo Q."/>
            <person name="Huang H."/>
            <person name="Sederoff R.R."/>
            <person name="Wang G."/>
            <person name="Qu G."/>
            <person name="Chen S."/>
        </authorList>
    </citation>
    <scope>NUCLEOTIDE SEQUENCE</scope>
    <source>
        <strain evidence="2">SC-2020</strain>
    </source>
</reference>
<comment type="caution">
    <text evidence="2">The sequence shown here is derived from an EMBL/GenBank/DDBJ whole genome shotgun (WGS) entry which is preliminary data.</text>
</comment>
<dbReference type="AlphaFoldDB" id="A0AAD6PWE7"/>
<proteinExistence type="predicted"/>
<evidence type="ECO:0000313" key="3">
    <source>
        <dbReference type="Proteomes" id="UP001164929"/>
    </source>
</evidence>
<accession>A0AAD6PWE7</accession>
<gene>
    <name evidence="2" type="ORF">NC653_034649</name>
</gene>
<dbReference type="Pfam" id="PF14111">
    <property type="entry name" value="DUF4283"/>
    <property type="match status" value="1"/>
</dbReference>
<sequence>MAKTRRKTVVTVSCGKDTLHVYVPDKHLHDGSIVLGLQFIKLAVIPYSSLLLPSSLSLTKTSTLCPVVLPTIPELCPASSLMNTVIVKACSKDKTLEDALSEEEQLDFSFSDDDCCDGSPLPSLLAALVLPLATSREDIPPKFEVWNLCVIGYISGKSLGYRALNGIITSIWKCEASLTIHNLGWLIYRFKHEEDKLVVLQNGSYLVYGKPLILKQMTTYFDFFSEEMMRALI</sequence>
<dbReference type="EMBL" id="JAQIZT010000015">
    <property type="protein sequence ID" value="KAJ6970134.1"/>
    <property type="molecule type" value="Genomic_DNA"/>
</dbReference>
<name>A0AAD6PWE7_9ROSI</name>
<dbReference type="Proteomes" id="UP001164929">
    <property type="component" value="Chromosome 15"/>
</dbReference>
<protein>
    <recommendedName>
        <fullName evidence="1">DUF4283 domain-containing protein</fullName>
    </recommendedName>
</protein>
<feature type="domain" description="DUF4283" evidence="1">
    <location>
        <begin position="144"/>
        <end position="223"/>
    </location>
</feature>
<dbReference type="InterPro" id="IPR040256">
    <property type="entry name" value="At4g02000-like"/>
</dbReference>
<keyword evidence="3" id="KW-1185">Reference proteome</keyword>
<dbReference type="PANTHER" id="PTHR31286">
    <property type="entry name" value="GLYCINE-RICH CELL WALL STRUCTURAL PROTEIN 1.8-LIKE"/>
    <property type="match status" value="1"/>
</dbReference>
<evidence type="ECO:0000313" key="2">
    <source>
        <dbReference type="EMBL" id="KAJ6970134.1"/>
    </source>
</evidence>
<dbReference type="InterPro" id="IPR025558">
    <property type="entry name" value="DUF4283"/>
</dbReference>
<organism evidence="2 3">
    <name type="scientific">Populus alba x Populus x berolinensis</name>
    <dbReference type="NCBI Taxonomy" id="444605"/>
    <lineage>
        <taxon>Eukaryota</taxon>
        <taxon>Viridiplantae</taxon>
        <taxon>Streptophyta</taxon>
        <taxon>Embryophyta</taxon>
        <taxon>Tracheophyta</taxon>
        <taxon>Spermatophyta</taxon>
        <taxon>Magnoliopsida</taxon>
        <taxon>eudicotyledons</taxon>
        <taxon>Gunneridae</taxon>
        <taxon>Pentapetalae</taxon>
        <taxon>rosids</taxon>
        <taxon>fabids</taxon>
        <taxon>Malpighiales</taxon>
        <taxon>Salicaceae</taxon>
        <taxon>Saliceae</taxon>
        <taxon>Populus</taxon>
    </lineage>
</organism>
<evidence type="ECO:0000259" key="1">
    <source>
        <dbReference type="Pfam" id="PF14111"/>
    </source>
</evidence>
<dbReference type="PANTHER" id="PTHR31286:SF180">
    <property type="entry name" value="OS10G0362600 PROTEIN"/>
    <property type="match status" value="1"/>
</dbReference>